<evidence type="ECO:0000256" key="1">
    <source>
        <dbReference type="SAM" id="Coils"/>
    </source>
</evidence>
<evidence type="ECO:0000256" key="2">
    <source>
        <dbReference type="SAM" id="MobiDB-lite"/>
    </source>
</evidence>
<accession>A0AAD3CDV4</accession>
<keyword evidence="4" id="KW-1185">Reference proteome</keyword>
<proteinExistence type="predicted"/>
<feature type="region of interest" description="Disordered" evidence="2">
    <location>
        <begin position="1"/>
        <end position="20"/>
    </location>
</feature>
<feature type="coiled-coil region" evidence="1">
    <location>
        <begin position="143"/>
        <end position="205"/>
    </location>
</feature>
<gene>
    <name evidence="3" type="ORF">CTEN210_00477</name>
</gene>
<feature type="coiled-coil region" evidence="1">
    <location>
        <begin position="241"/>
        <end position="351"/>
    </location>
</feature>
<comment type="caution">
    <text evidence="3">The sequence shown here is derived from an EMBL/GenBank/DDBJ whole genome shotgun (WGS) entry which is preliminary data.</text>
</comment>
<feature type="compositionally biased region" description="Polar residues" evidence="2">
    <location>
        <begin position="1"/>
        <end position="19"/>
    </location>
</feature>
<name>A0AAD3CDV4_9STRA</name>
<organism evidence="3 4">
    <name type="scientific">Chaetoceros tenuissimus</name>
    <dbReference type="NCBI Taxonomy" id="426638"/>
    <lineage>
        <taxon>Eukaryota</taxon>
        <taxon>Sar</taxon>
        <taxon>Stramenopiles</taxon>
        <taxon>Ochrophyta</taxon>
        <taxon>Bacillariophyta</taxon>
        <taxon>Coscinodiscophyceae</taxon>
        <taxon>Chaetocerotophycidae</taxon>
        <taxon>Chaetocerotales</taxon>
        <taxon>Chaetocerotaceae</taxon>
        <taxon>Chaetoceros</taxon>
    </lineage>
</organism>
<dbReference type="AlphaFoldDB" id="A0AAD3CDV4"/>
<feature type="coiled-coil region" evidence="1">
    <location>
        <begin position="383"/>
        <end position="482"/>
    </location>
</feature>
<dbReference type="EMBL" id="BLLK01000019">
    <property type="protein sequence ID" value="GFH44003.1"/>
    <property type="molecule type" value="Genomic_DNA"/>
</dbReference>
<reference evidence="3 4" key="1">
    <citation type="journal article" date="2021" name="Sci. Rep.">
        <title>The genome of the diatom Chaetoceros tenuissimus carries an ancient integrated fragment of an extant virus.</title>
        <authorList>
            <person name="Hongo Y."/>
            <person name="Kimura K."/>
            <person name="Takaki Y."/>
            <person name="Yoshida Y."/>
            <person name="Baba S."/>
            <person name="Kobayashi G."/>
            <person name="Nagasaki K."/>
            <person name="Hano T."/>
            <person name="Tomaru Y."/>
        </authorList>
    </citation>
    <scope>NUCLEOTIDE SEQUENCE [LARGE SCALE GENOMIC DNA]</scope>
    <source>
        <strain evidence="3 4">NIES-3715</strain>
    </source>
</reference>
<keyword evidence="1" id="KW-0175">Coiled coil</keyword>
<evidence type="ECO:0000313" key="4">
    <source>
        <dbReference type="Proteomes" id="UP001054902"/>
    </source>
</evidence>
<dbReference type="Proteomes" id="UP001054902">
    <property type="component" value="Unassembled WGS sequence"/>
</dbReference>
<evidence type="ECO:0000313" key="3">
    <source>
        <dbReference type="EMBL" id="GFH44003.1"/>
    </source>
</evidence>
<protein>
    <submittedName>
        <fullName evidence="3">Uncharacterized protein</fullName>
    </submittedName>
</protein>
<sequence>MGTTSNKTELPEQGKTNDNGHVAALQQEKSFLRDYCVRLSKELLQHQEQCPNKESTTIVRDSSLSEIELPEWMFDSSVMSPLFSSYDNRIRDLSNLIQEQGTCLDRLTEALQAKKEDHQPPLRVQPLHSKSNNLAGELSSSDLQLLEEQAELLAQEVNEARQTILTRDKSIAELTEDLQSKLQYIQKMDERIKGLEKRNRHLQNKLSDSTKYSSKLKFTVEDLTIKLNESHALQSNSEDNMKRIVESKNELEVRNNNLQTKITNLSKELCALQSHLGAATSDYERLNVEFMEQSKALAKIKKELSCSKFCGRGNEKTVELQDKIRELEVSKETAEAKANILEATLKQMRDINTSLSDSLGIDSTISCLKEHYDGELNLLTLALQSEKKKVLDLECTLEGKERALTSLQVEKQSLQKAMESQNSRQTFEELQRSIESTQQDLIQQKKLTERIRRDLAKLEGEKKRLLEQAGNIETKYNDARESHEKKRKLMEGSIQTLQLKTDEILRNESTSTRQHKEDLRILHEQMENLKFEQKTKVLELEKKLCEKEELLKQTSNSLQVAQKSNLLHENQGKKDLEDLKSRLKRAMNMFEELNTKKEKILKHLQASNFEKDKACVELEKAVFQKENLLNSNILSLQGSKGELLCIKKQFSKLLEEQQMRIENERYLKIENHVLQQKLKQ</sequence>